<dbReference type="Proteomes" id="UP001139068">
    <property type="component" value="Unassembled WGS sequence"/>
</dbReference>
<reference evidence="1" key="1">
    <citation type="journal article" date="2022" name="ISME J.">
        <title>Identification of active gaseous-alkane degraders at natural gas seeps.</title>
        <authorList>
            <person name="Farhan Ul Haque M."/>
            <person name="Hernandez M."/>
            <person name="Crombie A.T."/>
            <person name="Murrell J.C."/>
        </authorList>
    </citation>
    <scope>NUCLEOTIDE SEQUENCE</scope>
    <source>
        <strain evidence="1">ANDR5</strain>
    </source>
</reference>
<proteinExistence type="predicted"/>
<dbReference type="EMBL" id="JAIVFL010000001">
    <property type="protein sequence ID" value="MCI4674502.1"/>
    <property type="molecule type" value="Genomic_DNA"/>
</dbReference>
<sequence>MAFAPDTWPRQFRDLIRQSNKYLLNPLMLRLAGTKYWYASVVHHTGRRSGKHFATPVVADRVGDRFIVPLPYGTQVDWLRNVLTAGGARITTKGQTFDVTAPEIISATEALPLLPRDRRRTFERTGIEHYLRATIDSTS</sequence>
<dbReference type="Pfam" id="PF04075">
    <property type="entry name" value="F420H2_quin_red"/>
    <property type="match status" value="1"/>
</dbReference>
<evidence type="ECO:0000313" key="1">
    <source>
        <dbReference type="EMBL" id="MCI4674502.1"/>
    </source>
</evidence>
<dbReference type="Gene3D" id="2.30.110.10">
    <property type="entry name" value="Electron Transport, Fmn-binding Protein, Chain A"/>
    <property type="match status" value="1"/>
</dbReference>
<dbReference type="InterPro" id="IPR004378">
    <property type="entry name" value="F420H2_quin_Rdtase"/>
</dbReference>
<protein>
    <submittedName>
        <fullName evidence="1">Nitroreductase/quinone reductase family protein</fullName>
    </submittedName>
</protein>
<dbReference type="RefSeq" id="WP_243070926.1">
    <property type="nucleotide sequence ID" value="NZ_JAIVFL010000001.1"/>
</dbReference>
<accession>A0ABS9YTH1</accession>
<comment type="caution">
    <text evidence="1">The sequence shown here is derived from an EMBL/GenBank/DDBJ whole genome shotgun (WGS) entry which is preliminary data.</text>
</comment>
<gene>
    <name evidence="1" type="ORF">K9U37_06030</name>
</gene>
<evidence type="ECO:0000313" key="2">
    <source>
        <dbReference type="Proteomes" id="UP001139068"/>
    </source>
</evidence>
<organism evidence="1 2">
    <name type="scientific">Candidatus Mycolicibacterium alkanivorans</name>
    <dbReference type="NCBI Taxonomy" id="2954114"/>
    <lineage>
        <taxon>Bacteria</taxon>
        <taxon>Bacillati</taxon>
        <taxon>Actinomycetota</taxon>
        <taxon>Actinomycetes</taxon>
        <taxon>Mycobacteriales</taxon>
        <taxon>Mycobacteriaceae</taxon>
        <taxon>Mycolicibacterium</taxon>
    </lineage>
</organism>
<keyword evidence="2" id="KW-1185">Reference proteome</keyword>
<name>A0ABS9YTH1_9MYCO</name>
<dbReference type="InterPro" id="IPR012349">
    <property type="entry name" value="Split_barrel_FMN-bd"/>
</dbReference>